<dbReference type="Proteomes" id="UP000314616">
    <property type="component" value="Chromosome"/>
</dbReference>
<dbReference type="AlphaFoldDB" id="A0A5B8C758"/>
<gene>
    <name evidence="3" type="ORF">FE374_10575</name>
</gene>
<dbReference type="InterPro" id="IPR052019">
    <property type="entry name" value="F420H2_bilvrd_red/Heme_oxyg"/>
</dbReference>
<reference evidence="3 4" key="1">
    <citation type="submission" date="2019-05" db="EMBL/GenBank/DDBJ databases">
        <title>Georgenia *** sp. nov., and Georgenia *** sp. nov., isolated from the intestinal contents of plateau pika (Ochotona curzoniae) in the Qinghai-Tibet plateau of China.</title>
        <authorList>
            <person name="Tian Z."/>
        </authorList>
    </citation>
    <scope>NUCLEOTIDE SEQUENCE [LARGE SCALE GENOMIC DNA]</scope>
    <source>
        <strain evidence="3 4">Z443</strain>
    </source>
</reference>
<name>A0A5B8C758_9MICO</name>
<sequence length="136" mass="15246">MPRPPLPADVATMLARPNHATIATARADGHPVSVPTWYLYEDGQVLVNMDAGRRRLAHLRADPRVSLSAMDPAAWTTHVSILGTVAEMQDDADLADIDRISRHYTGHPYPVRDKPRVSAWIRIERWHAWGALKNAR</sequence>
<dbReference type="EMBL" id="CP040915">
    <property type="protein sequence ID" value="QDC24992.1"/>
    <property type="molecule type" value="Genomic_DNA"/>
</dbReference>
<dbReference type="GO" id="GO:0016627">
    <property type="term" value="F:oxidoreductase activity, acting on the CH-CH group of donors"/>
    <property type="evidence" value="ECO:0007669"/>
    <property type="project" value="TreeGrafter"/>
</dbReference>
<dbReference type="PANTHER" id="PTHR35176:SF6">
    <property type="entry name" value="HEME OXYGENASE HI_0854-RELATED"/>
    <property type="match status" value="1"/>
</dbReference>
<evidence type="ECO:0000259" key="2">
    <source>
        <dbReference type="Pfam" id="PF01243"/>
    </source>
</evidence>
<dbReference type="NCBIfam" id="TIGR03618">
    <property type="entry name" value="Rv1155_F420"/>
    <property type="match status" value="1"/>
</dbReference>
<evidence type="ECO:0000313" key="4">
    <source>
        <dbReference type="Proteomes" id="UP000314616"/>
    </source>
</evidence>
<accession>A0A5B8C758</accession>
<feature type="domain" description="Pyridoxamine 5'-phosphate oxidase N-terminal" evidence="2">
    <location>
        <begin position="8"/>
        <end position="129"/>
    </location>
</feature>
<dbReference type="PANTHER" id="PTHR35176">
    <property type="entry name" value="HEME OXYGENASE HI_0854-RELATED"/>
    <property type="match status" value="1"/>
</dbReference>
<dbReference type="KEGG" id="gyu:FE374_10575"/>
<keyword evidence="1" id="KW-0560">Oxidoreductase</keyword>
<dbReference type="GO" id="GO:0005829">
    <property type="term" value="C:cytosol"/>
    <property type="evidence" value="ECO:0007669"/>
    <property type="project" value="TreeGrafter"/>
</dbReference>
<protein>
    <submittedName>
        <fullName evidence="3">PPOX class F420-dependent oxidoreductase</fullName>
    </submittedName>
</protein>
<dbReference type="OrthoDB" id="162914at2"/>
<dbReference type="InterPro" id="IPR012349">
    <property type="entry name" value="Split_barrel_FMN-bd"/>
</dbReference>
<evidence type="ECO:0000256" key="1">
    <source>
        <dbReference type="ARBA" id="ARBA00023002"/>
    </source>
</evidence>
<dbReference type="SUPFAM" id="SSF50475">
    <property type="entry name" value="FMN-binding split barrel"/>
    <property type="match status" value="1"/>
</dbReference>
<proteinExistence type="predicted"/>
<evidence type="ECO:0000313" key="3">
    <source>
        <dbReference type="EMBL" id="QDC24992.1"/>
    </source>
</evidence>
<dbReference type="GO" id="GO:0070967">
    <property type="term" value="F:coenzyme F420 binding"/>
    <property type="evidence" value="ECO:0007669"/>
    <property type="project" value="TreeGrafter"/>
</dbReference>
<dbReference type="Gene3D" id="2.30.110.10">
    <property type="entry name" value="Electron Transport, Fmn-binding Protein, Chain A"/>
    <property type="match status" value="1"/>
</dbReference>
<dbReference type="RefSeq" id="WP_139928895.1">
    <property type="nucleotide sequence ID" value="NZ_CP040915.1"/>
</dbReference>
<dbReference type="InterPro" id="IPR011576">
    <property type="entry name" value="Pyridox_Oxase_N"/>
</dbReference>
<dbReference type="Pfam" id="PF01243">
    <property type="entry name" value="PNPOx_N"/>
    <property type="match status" value="1"/>
</dbReference>
<dbReference type="InterPro" id="IPR019920">
    <property type="entry name" value="F420-binding_dom_put"/>
</dbReference>
<organism evidence="3 4">
    <name type="scientific">Georgenia yuyongxinii</name>
    <dbReference type="NCBI Taxonomy" id="2589797"/>
    <lineage>
        <taxon>Bacteria</taxon>
        <taxon>Bacillati</taxon>
        <taxon>Actinomycetota</taxon>
        <taxon>Actinomycetes</taxon>
        <taxon>Micrococcales</taxon>
        <taxon>Bogoriellaceae</taxon>
        <taxon>Georgenia</taxon>
    </lineage>
</organism>